<evidence type="ECO:0000259" key="2">
    <source>
        <dbReference type="Pfam" id="PF02582"/>
    </source>
</evidence>
<accession>A0A367JGL7</accession>
<gene>
    <name evidence="3" type="ORF">CU097_004995</name>
</gene>
<protein>
    <recommendedName>
        <fullName evidence="2">DUF155 domain-containing protein</fullName>
    </recommendedName>
</protein>
<evidence type="ECO:0000313" key="4">
    <source>
        <dbReference type="Proteomes" id="UP000252139"/>
    </source>
</evidence>
<dbReference type="InterPro" id="IPR051624">
    <property type="entry name" value="RMD1/Sad1-interacting"/>
</dbReference>
<proteinExistence type="inferred from homology"/>
<organism evidence="3 4">
    <name type="scientific">Rhizopus azygosporus</name>
    <name type="common">Rhizopus microsporus var. azygosporus</name>
    <dbReference type="NCBI Taxonomy" id="86630"/>
    <lineage>
        <taxon>Eukaryota</taxon>
        <taxon>Fungi</taxon>
        <taxon>Fungi incertae sedis</taxon>
        <taxon>Mucoromycota</taxon>
        <taxon>Mucoromycotina</taxon>
        <taxon>Mucoromycetes</taxon>
        <taxon>Mucorales</taxon>
        <taxon>Mucorineae</taxon>
        <taxon>Rhizopodaceae</taxon>
        <taxon>Rhizopus</taxon>
    </lineage>
</organism>
<name>A0A367JGL7_RHIAZ</name>
<dbReference type="Proteomes" id="UP000252139">
    <property type="component" value="Unassembled WGS sequence"/>
</dbReference>
<dbReference type="PANTHER" id="PTHR16255">
    <property type="entry name" value="REQUIRED FOR MEIOTIC NUCLEAR DIVISION PROTEIN 1 HOMOLOG"/>
    <property type="match status" value="1"/>
</dbReference>
<reference evidence="3 4" key="1">
    <citation type="journal article" date="2018" name="G3 (Bethesda)">
        <title>Phylogenetic and Phylogenomic Definition of Rhizopus Species.</title>
        <authorList>
            <person name="Gryganskyi A.P."/>
            <person name="Golan J."/>
            <person name="Dolatabadi S."/>
            <person name="Mondo S."/>
            <person name="Robb S."/>
            <person name="Idnurm A."/>
            <person name="Muszewska A."/>
            <person name="Steczkiewicz K."/>
            <person name="Masonjones S."/>
            <person name="Liao H.L."/>
            <person name="Gajdeczka M.T."/>
            <person name="Anike F."/>
            <person name="Vuek A."/>
            <person name="Anishchenko I.M."/>
            <person name="Voigt K."/>
            <person name="de Hoog G.S."/>
            <person name="Smith M.E."/>
            <person name="Heitman J."/>
            <person name="Vilgalys R."/>
            <person name="Stajich J.E."/>
        </authorList>
    </citation>
    <scope>NUCLEOTIDE SEQUENCE [LARGE SCALE GENOMIC DNA]</scope>
    <source>
        <strain evidence="3 4">CBS 357.93</strain>
    </source>
</reference>
<dbReference type="InterPro" id="IPR003734">
    <property type="entry name" value="DUF155"/>
</dbReference>
<sequence length="310" mass="35374">MSLLTRSYSIFIGTRVSYSTFRHLGVEKNAGALQDLLRRVMEIDAEITNTPLPQEYNPNTQICNAYNTADAYYMDKLRYELTMTDQREFRITSEINAKDALHIVDQEQGGDIFVFSNGSFACWGMQPSQETKFSSLYVTKIEKKSESNIAIEKAKETIDYTVDEDEITDLKGNVAILNPLGIYLSKLAFSYGLGRVAKIKSMEISLDKSIQSLEHSCHVALSTGISKSTNYNQWLSEFLFIRSRAYASANDGFLGTSSFKWENPELQDIVNKISARFDAQTRIDIFNRKIDYAIDLNDIWLKYLSKQIIR</sequence>
<keyword evidence="4" id="KW-1185">Reference proteome</keyword>
<comment type="similarity">
    <text evidence="1">Belongs to the RMD1/sif2 family.</text>
</comment>
<dbReference type="AlphaFoldDB" id="A0A367JGL7"/>
<feature type="domain" description="DUF155" evidence="2">
    <location>
        <begin position="112"/>
        <end position="287"/>
    </location>
</feature>
<dbReference type="GO" id="GO:0070131">
    <property type="term" value="P:positive regulation of mitochondrial translation"/>
    <property type="evidence" value="ECO:0007669"/>
    <property type="project" value="TreeGrafter"/>
</dbReference>
<dbReference type="GO" id="GO:0005739">
    <property type="term" value="C:mitochondrion"/>
    <property type="evidence" value="ECO:0007669"/>
    <property type="project" value="UniProtKB-ARBA"/>
</dbReference>
<dbReference type="EMBL" id="PJQL01001362">
    <property type="protein sequence ID" value="RCH89019.1"/>
    <property type="molecule type" value="Genomic_DNA"/>
</dbReference>
<evidence type="ECO:0000256" key="1">
    <source>
        <dbReference type="ARBA" id="ARBA00008306"/>
    </source>
</evidence>
<evidence type="ECO:0000313" key="3">
    <source>
        <dbReference type="EMBL" id="RCH89019.1"/>
    </source>
</evidence>
<dbReference type="PANTHER" id="PTHR16255:SF1">
    <property type="entry name" value="REQUIRED FOR MEIOTIC NUCLEAR DIVISION PROTEIN 1 HOMOLOG"/>
    <property type="match status" value="1"/>
</dbReference>
<dbReference type="Pfam" id="PF02582">
    <property type="entry name" value="DUF155"/>
    <property type="match status" value="1"/>
</dbReference>
<dbReference type="OrthoDB" id="242766at2759"/>
<comment type="caution">
    <text evidence="3">The sequence shown here is derived from an EMBL/GenBank/DDBJ whole genome shotgun (WGS) entry which is preliminary data.</text>
</comment>